<feature type="transmembrane region" description="Helical" evidence="1">
    <location>
        <begin position="91"/>
        <end position="114"/>
    </location>
</feature>
<organism evidence="2 3">
    <name type="scientific">Roseateles chitinivorans</name>
    <dbReference type="NCBI Taxonomy" id="2917965"/>
    <lineage>
        <taxon>Bacteria</taxon>
        <taxon>Pseudomonadati</taxon>
        <taxon>Pseudomonadota</taxon>
        <taxon>Betaproteobacteria</taxon>
        <taxon>Burkholderiales</taxon>
        <taxon>Sphaerotilaceae</taxon>
        <taxon>Roseateles</taxon>
    </lineage>
</organism>
<dbReference type="EMBL" id="PEOG01000011">
    <property type="protein sequence ID" value="PIM54320.1"/>
    <property type="molecule type" value="Genomic_DNA"/>
</dbReference>
<gene>
    <name evidence="2" type="ORF">CS062_05280</name>
</gene>
<dbReference type="Proteomes" id="UP000231501">
    <property type="component" value="Unassembled WGS sequence"/>
</dbReference>
<keyword evidence="3" id="KW-1185">Reference proteome</keyword>
<dbReference type="AlphaFoldDB" id="A0A2G9CD02"/>
<dbReference type="RefSeq" id="WP_099860406.1">
    <property type="nucleotide sequence ID" value="NZ_PEOG01000011.1"/>
</dbReference>
<proteinExistence type="predicted"/>
<evidence type="ECO:0000313" key="3">
    <source>
        <dbReference type="Proteomes" id="UP000231501"/>
    </source>
</evidence>
<sequence>MKTFLWSVTGVFALLWSGLAWAAASLVRWTVEALSTGRATELGKAAVEFKFPAWAEPFLDTGLLELLQSFVRWLMEIAGTGAPMAGTAIGWLVPVVWITWAFGLTVLVVIALLLHHLIKSLPRTGGGTATATR</sequence>
<accession>A0A2G9CD02</accession>
<evidence type="ECO:0000256" key="1">
    <source>
        <dbReference type="SAM" id="Phobius"/>
    </source>
</evidence>
<comment type="caution">
    <text evidence="2">The sequence shown here is derived from an EMBL/GenBank/DDBJ whole genome shotgun (WGS) entry which is preliminary data.</text>
</comment>
<reference evidence="2 3" key="1">
    <citation type="submission" date="2017-11" db="EMBL/GenBank/DDBJ databases">
        <title>Draft genome sequence of Mitsuaria sp. HWN-4.</title>
        <authorList>
            <person name="Gundlapally S.R."/>
        </authorList>
    </citation>
    <scope>NUCLEOTIDE SEQUENCE [LARGE SCALE GENOMIC DNA]</scope>
    <source>
        <strain evidence="2 3">HWN-4</strain>
    </source>
</reference>
<dbReference type="OrthoDB" id="8527614at2"/>
<keyword evidence="1" id="KW-0812">Transmembrane</keyword>
<name>A0A2G9CD02_9BURK</name>
<keyword evidence="1" id="KW-0472">Membrane</keyword>
<evidence type="ECO:0000313" key="2">
    <source>
        <dbReference type="EMBL" id="PIM54320.1"/>
    </source>
</evidence>
<protein>
    <submittedName>
        <fullName evidence="2">Uncharacterized protein</fullName>
    </submittedName>
</protein>
<keyword evidence="1" id="KW-1133">Transmembrane helix</keyword>